<proteinExistence type="predicted"/>
<gene>
    <name evidence="2" type="ORF">PmNV_057</name>
</gene>
<evidence type="ECO:0000256" key="1">
    <source>
        <dbReference type="SAM" id="Coils"/>
    </source>
</evidence>
<keyword evidence="1" id="KW-0175">Coiled coil</keyword>
<reference evidence="2 3" key="1">
    <citation type="journal article" date="2014" name="BMC Genomics">
        <title>The genome and occlusion bodies of marine Penaeus monodon nudivirus (PmNV, also known as MBV and PemoNPV) suggest that it should be assigned to a new nudivirus genus that is distinct from the terrestrial nudiviruses.</title>
        <authorList>
            <person name="Yang Y.T."/>
            <person name="Lee D.Y."/>
            <person name="Wang Y."/>
            <person name="Hu J.M."/>
            <person name="Li W.H."/>
            <person name="Leu J.H."/>
            <person name="Chang G.D."/>
            <person name="Ke H.M."/>
            <person name="Kang S.T."/>
            <person name="Lin S.S."/>
            <person name="Kou G.H."/>
            <person name="Lo C.F."/>
        </authorList>
    </citation>
    <scope>NUCLEOTIDE SEQUENCE [LARGE SCALE GENOMIC DNA]</scope>
    <source>
        <strain evidence="2">Indonesia</strain>
    </source>
</reference>
<dbReference type="EMBL" id="KJ184318">
    <property type="protein sequence ID" value="AII15845.1"/>
    <property type="molecule type" value="Genomic_DNA"/>
</dbReference>
<feature type="coiled-coil region" evidence="1">
    <location>
        <begin position="26"/>
        <end position="53"/>
    </location>
</feature>
<evidence type="ECO:0000313" key="3">
    <source>
        <dbReference type="Proteomes" id="UP000203413"/>
    </source>
</evidence>
<dbReference type="RefSeq" id="YP_009051895.1">
    <property type="nucleotide sequence ID" value="NC_024692.1"/>
</dbReference>
<evidence type="ECO:0000313" key="2">
    <source>
        <dbReference type="EMBL" id="AII15845.1"/>
    </source>
</evidence>
<organism evidence="2 3">
    <name type="scientific">Penaeus monodon nudivirus</name>
    <dbReference type="NCBI Taxonomy" id="1529056"/>
    <lineage>
        <taxon>Viruses</taxon>
        <taxon>Viruses incertae sedis</taxon>
        <taxon>Naldaviricetes</taxon>
        <taxon>Lefavirales</taxon>
        <taxon>Nudiviridae</taxon>
        <taxon>Gammanudivirus</taxon>
        <taxon>Gammanudivirus pemonodonis</taxon>
    </lineage>
</organism>
<name>A0A076FDZ5_9VIRU</name>
<protein>
    <submittedName>
        <fullName evidence="2">Uncharacterized protein</fullName>
    </submittedName>
</protein>
<accession>A0A076FDZ5</accession>
<keyword evidence="3" id="KW-1185">Reference proteome</keyword>
<dbReference type="Proteomes" id="UP000203413">
    <property type="component" value="Segment"/>
</dbReference>
<sequence>MKKVRFNDIITIHEVGNESRAGHWVLDAIRERRDKLKINYKELKIRKEKNQEEDDDFIIEFRQISISS</sequence>
<dbReference type="KEGG" id="vg:20098363"/>
<dbReference type="GeneID" id="20098363"/>